<protein>
    <recommendedName>
        <fullName evidence="1">Antitoxin FitA-like ribbon-helix-helix domain-containing protein</fullName>
    </recommendedName>
</protein>
<proteinExistence type="predicted"/>
<evidence type="ECO:0000313" key="2">
    <source>
        <dbReference type="EMBL" id="GAA3151497.1"/>
    </source>
</evidence>
<organism evidence="2 3">
    <name type="scientific">Planomonospora alba</name>
    <dbReference type="NCBI Taxonomy" id="161354"/>
    <lineage>
        <taxon>Bacteria</taxon>
        <taxon>Bacillati</taxon>
        <taxon>Actinomycetota</taxon>
        <taxon>Actinomycetes</taxon>
        <taxon>Streptosporangiales</taxon>
        <taxon>Streptosporangiaceae</taxon>
        <taxon>Planomonospora</taxon>
    </lineage>
</organism>
<comment type="caution">
    <text evidence="2">The sequence shown here is derived from an EMBL/GenBank/DDBJ whole genome shotgun (WGS) entry which is preliminary data.</text>
</comment>
<keyword evidence="3" id="KW-1185">Reference proteome</keyword>
<accession>A0ABP6NKS9</accession>
<gene>
    <name evidence="2" type="ORF">GCM10010466_48230</name>
</gene>
<dbReference type="EMBL" id="BAAAUT010000042">
    <property type="protein sequence ID" value="GAA3151497.1"/>
    <property type="molecule type" value="Genomic_DNA"/>
</dbReference>
<dbReference type="Proteomes" id="UP001500320">
    <property type="component" value="Unassembled WGS sequence"/>
</dbReference>
<name>A0ABP6NKS9_9ACTN</name>
<sequence>MHTNAYHGVMALLQVRDVPEATVRALKEQAAERGLTLAAYLRTELERMAARPTNAEIAARLARRNRTGGPTAEETVNEIRRIREAS</sequence>
<reference evidence="3" key="1">
    <citation type="journal article" date="2019" name="Int. J. Syst. Evol. Microbiol.">
        <title>The Global Catalogue of Microorganisms (GCM) 10K type strain sequencing project: providing services to taxonomists for standard genome sequencing and annotation.</title>
        <authorList>
            <consortium name="The Broad Institute Genomics Platform"/>
            <consortium name="The Broad Institute Genome Sequencing Center for Infectious Disease"/>
            <person name="Wu L."/>
            <person name="Ma J."/>
        </authorList>
    </citation>
    <scope>NUCLEOTIDE SEQUENCE [LARGE SCALE GENOMIC DNA]</scope>
    <source>
        <strain evidence="3">JCM 9373</strain>
    </source>
</reference>
<evidence type="ECO:0000259" key="1">
    <source>
        <dbReference type="Pfam" id="PF22513"/>
    </source>
</evidence>
<dbReference type="InterPro" id="IPR053853">
    <property type="entry name" value="FitA-like_RHH"/>
</dbReference>
<feature type="domain" description="Antitoxin FitA-like ribbon-helix-helix" evidence="1">
    <location>
        <begin position="13"/>
        <end position="48"/>
    </location>
</feature>
<dbReference type="Pfam" id="PF22513">
    <property type="entry name" value="FitA-like_RHH"/>
    <property type="match status" value="1"/>
</dbReference>
<dbReference type="SUPFAM" id="SSF47598">
    <property type="entry name" value="Ribbon-helix-helix"/>
    <property type="match status" value="1"/>
</dbReference>
<dbReference type="InterPro" id="IPR010985">
    <property type="entry name" value="Ribbon_hlx_hlx"/>
</dbReference>
<evidence type="ECO:0000313" key="3">
    <source>
        <dbReference type="Proteomes" id="UP001500320"/>
    </source>
</evidence>